<protein>
    <submittedName>
        <fullName evidence="1">Uncharacterized protein</fullName>
    </submittedName>
</protein>
<name>A0ACC0K9W3_CHOFU</name>
<proteinExistence type="predicted"/>
<reference evidence="1 2" key="1">
    <citation type="journal article" date="2022" name="Genome Biol. Evol.">
        <title>The Spruce Budworm Genome: Reconstructing the Evolutionary History of Antifreeze Proteins.</title>
        <authorList>
            <person name="Beliveau C."/>
            <person name="Gagne P."/>
            <person name="Picq S."/>
            <person name="Vernygora O."/>
            <person name="Keeling C.I."/>
            <person name="Pinkney K."/>
            <person name="Doucet D."/>
            <person name="Wen F."/>
            <person name="Johnston J.S."/>
            <person name="Maaroufi H."/>
            <person name="Boyle B."/>
            <person name="Laroche J."/>
            <person name="Dewar K."/>
            <person name="Juretic N."/>
            <person name="Blackburn G."/>
            <person name="Nisole A."/>
            <person name="Brunet B."/>
            <person name="Brandao M."/>
            <person name="Lumley L."/>
            <person name="Duan J."/>
            <person name="Quan G."/>
            <person name="Lucarotti C.J."/>
            <person name="Roe A.D."/>
            <person name="Sperling F.A.H."/>
            <person name="Levesque R.C."/>
            <person name="Cusson M."/>
        </authorList>
    </citation>
    <scope>NUCLEOTIDE SEQUENCE [LARGE SCALE GENOMIC DNA]</scope>
    <source>
        <strain evidence="1">Glfc:IPQL:Cfum</strain>
    </source>
</reference>
<dbReference type="Proteomes" id="UP001064048">
    <property type="component" value="Chromosome 24"/>
</dbReference>
<comment type="caution">
    <text evidence="1">The sequence shown here is derived from an EMBL/GenBank/DDBJ whole genome shotgun (WGS) entry which is preliminary data.</text>
</comment>
<evidence type="ECO:0000313" key="2">
    <source>
        <dbReference type="Proteomes" id="UP001064048"/>
    </source>
</evidence>
<sequence>MGSLDEPKAVKLTYLAPLLAGAVAGISVDVALYPLDTLKTRLQSSQGFQKAGGFRGVYKAGGFAAAATTPLDLAKTRIMLAPEYTATRKLRVQPVLRAIYRESGLRGLFAGCTPRFTAFMAGGFVFFGVYDDCLAPVAIASMPGAALFFVSYETAKALTEPLSACCGAAAAIVAGTVTTPFDVAKTRIILAEVEHTSAHSLRIQTVLRVIYREAGLRGLFAGCTTRVIALMLGSFVFFGVYEEVKSIVEKKLKDQGTI</sequence>
<keyword evidence="2" id="KW-1185">Reference proteome</keyword>
<dbReference type="EMBL" id="CM046124">
    <property type="protein sequence ID" value="KAI8433134.1"/>
    <property type="molecule type" value="Genomic_DNA"/>
</dbReference>
<organism evidence="1 2">
    <name type="scientific">Choristoneura fumiferana</name>
    <name type="common">Spruce budworm moth</name>
    <name type="synonym">Archips fumiferana</name>
    <dbReference type="NCBI Taxonomy" id="7141"/>
    <lineage>
        <taxon>Eukaryota</taxon>
        <taxon>Metazoa</taxon>
        <taxon>Ecdysozoa</taxon>
        <taxon>Arthropoda</taxon>
        <taxon>Hexapoda</taxon>
        <taxon>Insecta</taxon>
        <taxon>Pterygota</taxon>
        <taxon>Neoptera</taxon>
        <taxon>Endopterygota</taxon>
        <taxon>Lepidoptera</taxon>
        <taxon>Glossata</taxon>
        <taxon>Ditrysia</taxon>
        <taxon>Tortricoidea</taxon>
        <taxon>Tortricidae</taxon>
        <taxon>Tortricinae</taxon>
        <taxon>Choristoneura</taxon>
    </lineage>
</organism>
<evidence type="ECO:0000313" key="1">
    <source>
        <dbReference type="EMBL" id="KAI8433134.1"/>
    </source>
</evidence>
<accession>A0ACC0K9W3</accession>
<gene>
    <name evidence="1" type="ORF">MSG28_013981</name>
</gene>